<reference evidence="6" key="1">
    <citation type="submission" date="2024-02" db="EMBL/GenBank/DDBJ databases">
        <authorList>
            <consortium name="ELIXIR-Norway"/>
            <consortium name="Elixir Norway"/>
        </authorList>
    </citation>
    <scope>NUCLEOTIDE SEQUENCE</scope>
</reference>
<accession>A0ABP0XCN2</accession>
<evidence type="ECO:0000256" key="4">
    <source>
        <dbReference type="ARBA" id="ARBA00022917"/>
    </source>
</evidence>
<evidence type="ECO:0000256" key="5">
    <source>
        <dbReference type="SAM" id="MobiDB-lite"/>
    </source>
</evidence>
<dbReference type="EMBL" id="OZ020102">
    <property type="protein sequence ID" value="CAK9276285.1"/>
    <property type="molecule type" value="Genomic_DNA"/>
</dbReference>
<evidence type="ECO:0000256" key="3">
    <source>
        <dbReference type="ARBA" id="ARBA00022884"/>
    </source>
</evidence>
<name>A0ABP0XCN2_9BRYO</name>
<dbReference type="Proteomes" id="UP001497444">
    <property type="component" value="Chromosome 7"/>
</dbReference>
<evidence type="ECO:0000256" key="1">
    <source>
        <dbReference type="ARBA" id="ARBA00022490"/>
    </source>
</evidence>
<feature type="compositionally biased region" description="Acidic residues" evidence="5">
    <location>
        <begin position="158"/>
        <end position="177"/>
    </location>
</feature>
<gene>
    <name evidence="6" type="ORF">CSSPJE1EN1_LOCUS21763</name>
</gene>
<dbReference type="InterPro" id="IPR011400">
    <property type="entry name" value="EIF3B"/>
</dbReference>
<organism evidence="6 7">
    <name type="scientific">Sphagnum jensenii</name>
    <dbReference type="NCBI Taxonomy" id="128206"/>
    <lineage>
        <taxon>Eukaryota</taxon>
        <taxon>Viridiplantae</taxon>
        <taxon>Streptophyta</taxon>
        <taxon>Embryophyta</taxon>
        <taxon>Bryophyta</taxon>
        <taxon>Sphagnophytina</taxon>
        <taxon>Sphagnopsida</taxon>
        <taxon>Sphagnales</taxon>
        <taxon>Sphagnaceae</taxon>
        <taxon>Sphagnum</taxon>
    </lineage>
</organism>
<dbReference type="PANTHER" id="PTHR14068:SF0">
    <property type="entry name" value="EUKARYOTIC TRANSLATION INITIATION FACTOR 3 SUBUNIT B"/>
    <property type="match status" value="1"/>
</dbReference>
<evidence type="ECO:0000256" key="2">
    <source>
        <dbReference type="ARBA" id="ARBA00022540"/>
    </source>
</evidence>
<evidence type="ECO:0000313" key="7">
    <source>
        <dbReference type="Proteomes" id="UP001497444"/>
    </source>
</evidence>
<dbReference type="PANTHER" id="PTHR14068">
    <property type="entry name" value="EUKARYOTIC TRANSLATION INITIATION FACTOR 3 EIF3 -RELATED"/>
    <property type="match status" value="1"/>
</dbReference>
<proteinExistence type="predicted"/>
<keyword evidence="1" id="KW-0963">Cytoplasm</keyword>
<protein>
    <submittedName>
        <fullName evidence="6">Uncharacterized protein</fullName>
    </submittedName>
</protein>
<keyword evidence="4" id="KW-0648">Protein biosynthesis</keyword>
<keyword evidence="2" id="KW-0396">Initiation factor</keyword>
<sequence>MHTFCVASEGSLSMSLMSGATRFLMSSKVMHMNPPLVGTDGGVSERDDKYFARIGNNAISVSLVSIHNQRALATQKELFSMSDCKMYWQSSGEYLAVKLNLYNVNELETMATAEHLMATEVDWDCLSIFSFQAGGSDHKANLNLDEAKQCIELHNGEASDEEEEEYEAEGMEVEERL</sequence>
<feature type="region of interest" description="Disordered" evidence="5">
    <location>
        <begin position="155"/>
        <end position="177"/>
    </location>
</feature>
<evidence type="ECO:0000313" key="6">
    <source>
        <dbReference type="EMBL" id="CAK9276285.1"/>
    </source>
</evidence>
<keyword evidence="7" id="KW-1185">Reference proteome</keyword>
<keyword evidence="3" id="KW-0694">RNA-binding</keyword>